<organism evidence="1 2">
    <name type="scientific">Rhodococcus rhodochrous</name>
    <dbReference type="NCBI Taxonomy" id="1829"/>
    <lineage>
        <taxon>Bacteria</taxon>
        <taxon>Bacillati</taxon>
        <taxon>Actinomycetota</taxon>
        <taxon>Actinomycetes</taxon>
        <taxon>Mycobacteriales</taxon>
        <taxon>Nocardiaceae</taxon>
        <taxon>Rhodococcus</taxon>
    </lineage>
</organism>
<evidence type="ECO:0000313" key="2">
    <source>
        <dbReference type="Proteomes" id="UP001198630"/>
    </source>
</evidence>
<dbReference type="EMBL" id="JAJNCO010000045">
    <property type="protein sequence ID" value="MCD2115056.1"/>
    <property type="molecule type" value="Genomic_DNA"/>
</dbReference>
<name>A0AAW4XPU3_RHORH</name>
<sequence length="71" mass="7437">EAEALLALAEDCSLNAAQARARMRRVAGALSGWRDAARNNGVHTQEITMMAESIQPRLEAVLAAATTGAST</sequence>
<proteinExistence type="predicted"/>
<accession>A0AAW4XPU3</accession>
<dbReference type="Proteomes" id="UP001198630">
    <property type="component" value="Unassembled WGS sequence"/>
</dbReference>
<reference evidence="1" key="1">
    <citation type="submission" date="2021-11" db="EMBL/GenBank/DDBJ databases">
        <title>Development of a sustainable strategy for remediation of hydrocarbon-contaminated territories based on the waste exchange concept.</title>
        <authorList>
            <person name="Elkin A."/>
        </authorList>
    </citation>
    <scope>NUCLEOTIDE SEQUENCE</scope>
    <source>
        <strain evidence="1">IEGM 757</strain>
    </source>
</reference>
<evidence type="ECO:0000313" key="1">
    <source>
        <dbReference type="EMBL" id="MCD2115056.1"/>
    </source>
</evidence>
<protein>
    <submittedName>
        <fullName evidence="1">Type II toxin-antitoxin system HipA family toxin</fullName>
    </submittedName>
</protein>
<comment type="caution">
    <text evidence="1">The sequence shown here is derived from an EMBL/GenBank/DDBJ whole genome shotgun (WGS) entry which is preliminary data.</text>
</comment>
<feature type="non-terminal residue" evidence="1">
    <location>
        <position position="1"/>
    </location>
</feature>
<dbReference type="AlphaFoldDB" id="A0AAW4XPU3"/>
<gene>
    <name evidence="1" type="ORF">LQ384_28705</name>
</gene>